<dbReference type="GO" id="GO:0005829">
    <property type="term" value="C:cytosol"/>
    <property type="evidence" value="ECO:0007669"/>
    <property type="project" value="TreeGrafter"/>
</dbReference>
<evidence type="ECO:0000256" key="3">
    <source>
        <dbReference type="ARBA" id="ARBA00022705"/>
    </source>
</evidence>
<keyword evidence="16" id="KW-1185">Reference proteome</keyword>
<dbReference type="InterPro" id="IPR007693">
    <property type="entry name" value="DNA_helicase_DnaB-like_N"/>
</dbReference>
<dbReference type="GO" id="GO:0005524">
    <property type="term" value="F:ATP binding"/>
    <property type="evidence" value="ECO:0007669"/>
    <property type="project" value="UniProtKB-UniRule"/>
</dbReference>
<dbReference type="KEGG" id="plei:Q9312_07325"/>
<keyword evidence="9" id="KW-0413">Isomerase</keyword>
<dbReference type="FunFam" id="3.40.50.300:FF:000076">
    <property type="entry name" value="Replicative DNA helicase"/>
    <property type="match status" value="1"/>
</dbReference>
<dbReference type="GO" id="GO:0006269">
    <property type="term" value="P:DNA replication, synthesis of primer"/>
    <property type="evidence" value="ECO:0007669"/>
    <property type="project" value="UniProtKB-UniRule"/>
</dbReference>
<evidence type="ECO:0000256" key="1">
    <source>
        <dbReference type="ARBA" id="ARBA00008428"/>
    </source>
</evidence>
<evidence type="ECO:0000256" key="7">
    <source>
        <dbReference type="ARBA" id="ARBA00022840"/>
    </source>
</evidence>
<evidence type="ECO:0000256" key="2">
    <source>
        <dbReference type="ARBA" id="ARBA00022515"/>
    </source>
</evidence>
<evidence type="ECO:0000256" key="13">
    <source>
        <dbReference type="RuleBase" id="RU362085"/>
    </source>
</evidence>
<evidence type="ECO:0000256" key="8">
    <source>
        <dbReference type="ARBA" id="ARBA00023125"/>
    </source>
</evidence>
<dbReference type="InterPro" id="IPR016136">
    <property type="entry name" value="DNA_helicase_N/primase_C"/>
</dbReference>
<dbReference type="InterPro" id="IPR007692">
    <property type="entry name" value="DNA_helicase_DnaB"/>
</dbReference>
<dbReference type="NCBIfam" id="TIGR00665">
    <property type="entry name" value="DnaB"/>
    <property type="match status" value="1"/>
</dbReference>
<comment type="similarity">
    <text evidence="1 13">Belongs to the helicase family. DnaB subfamily.</text>
</comment>
<dbReference type="SUPFAM" id="SSF48024">
    <property type="entry name" value="N-terminal domain of DnaB helicase"/>
    <property type="match status" value="1"/>
</dbReference>
<dbReference type="SUPFAM" id="SSF52540">
    <property type="entry name" value="P-loop containing nucleoside triphosphate hydrolases"/>
    <property type="match status" value="1"/>
</dbReference>
<dbReference type="Pfam" id="PF00772">
    <property type="entry name" value="DnaB"/>
    <property type="match status" value="1"/>
</dbReference>
<dbReference type="RefSeq" id="WP_309203938.1">
    <property type="nucleotide sequence ID" value="NZ_CP133548.1"/>
</dbReference>
<dbReference type="GO" id="GO:0003677">
    <property type="term" value="F:DNA binding"/>
    <property type="evidence" value="ECO:0007669"/>
    <property type="project" value="UniProtKB-UniRule"/>
</dbReference>
<dbReference type="GO" id="GO:1990077">
    <property type="term" value="C:primosome complex"/>
    <property type="evidence" value="ECO:0007669"/>
    <property type="project" value="UniProtKB-UniRule"/>
</dbReference>
<evidence type="ECO:0000256" key="6">
    <source>
        <dbReference type="ARBA" id="ARBA00022806"/>
    </source>
</evidence>
<dbReference type="EC" id="5.6.2.3" evidence="12 13"/>
<keyword evidence="3 13" id="KW-0235">DNA replication</keyword>
<keyword evidence="2 13" id="KW-0639">Primosome</keyword>
<evidence type="ECO:0000256" key="10">
    <source>
        <dbReference type="ARBA" id="ARBA00044932"/>
    </source>
</evidence>
<dbReference type="PROSITE" id="PS51199">
    <property type="entry name" value="SF4_HELICASE"/>
    <property type="match status" value="1"/>
</dbReference>
<comment type="function">
    <text evidence="10 13">The main replicative DNA helicase, it participates in initiation and elongation during chromosome replication. Travels ahead of the DNA replisome, separating dsDNA into templates for DNA synthesis. A processive ATP-dependent 5'-3' DNA helicase it has DNA-dependent ATPase activity.</text>
</comment>
<evidence type="ECO:0000313" key="15">
    <source>
        <dbReference type="EMBL" id="WMS88718.1"/>
    </source>
</evidence>
<evidence type="ECO:0000313" key="16">
    <source>
        <dbReference type="Proteomes" id="UP001239782"/>
    </source>
</evidence>
<gene>
    <name evidence="15" type="primary">dnaB</name>
    <name evidence="15" type="ORF">Q9312_07325</name>
</gene>
<keyword evidence="4 13" id="KW-0547">Nucleotide-binding</keyword>
<organism evidence="15 16">
    <name type="scientific">Pleionea litopenaei</name>
    <dbReference type="NCBI Taxonomy" id="3070815"/>
    <lineage>
        <taxon>Bacteria</taxon>
        <taxon>Pseudomonadati</taxon>
        <taxon>Pseudomonadota</taxon>
        <taxon>Gammaproteobacteria</taxon>
        <taxon>Oceanospirillales</taxon>
        <taxon>Pleioneaceae</taxon>
        <taxon>Pleionea</taxon>
    </lineage>
</organism>
<dbReference type="Gene3D" id="1.10.860.10">
    <property type="entry name" value="DNAb Helicase, Chain A"/>
    <property type="match status" value="1"/>
</dbReference>
<dbReference type="EMBL" id="CP133548">
    <property type="protein sequence ID" value="WMS88718.1"/>
    <property type="molecule type" value="Genomic_DNA"/>
</dbReference>
<evidence type="ECO:0000259" key="14">
    <source>
        <dbReference type="PROSITE" id="PS51199"/>
    </source>
</evidence>
<dbReference type="GO" id="GO:0043139">
    <property type="term" value="F:5'-3' DNA helicase activity"/>
    <property type="evidence" value="ECO:0007669"/>
    <property type="project" value="UniProtKB-EC"/>
</dbReference>
<evidence type="ECO:0000256" key="4">
    <source>
        <dbReference type="ARBA" id="ARBA00022741"/>
    </source>
</evidence>
<dbReference type="AlphaFoldDB" id="A0AA51X7Y5"/>
<dbReference type="InterPro" id="IPR027417">
    <property type="entry name" value="P-loop_NTPase"/>
</dbReference>
<proteinExistence type="inferred from homology"/>
<dbReference type="PANTHER" id="PTHR30153">
    <property type="entry name" value="REPLICATIVE DNA HELICASE DNAB"/>
    <property type="match status" value="1"/>
</dbReference>
<dbReference type="FunFam" id="1.10.860.10:FF:000001">
    <property type="entry name" value="Replicative DNA helicase"/>
    <property type="match status" value="1"/>
</dbReference>
<evidence type="ECO:0000256" key="9">
    <source>
        <dbReference type="ARBA" id="ARBA00023235"/>
    </source>
</evidence>
<dbReference type="Proteomes" id="UP001239782">
    <property type="component" value="Chromosome"/>
</dbReference>
<dbReference type="Pfam" id="PF03796">
    <property type="entry name" value="DnaB_C"/>
    <property type="match status" value="1"/>
</dbReference>
<dbReference type="InterPro" id="IPR007694">
    <property type="entry name" value="DNA_helicase_DnaB-like_C"/>
</dbReference>
<dbReference type="PANTHER" id="PTHR30153:SF2">
    <property type="entry name" value="REPLICATIVE DNA HELICASE"/>
    <property type="match status" value="1"/>
</dbReference>
<protein>
    <recommendedName>
        <fullName evidence="12 13">Replicative DNA helicase</fullName>
        <ecNumber evidence="12 13">5.6.2.3</ecNumber>
    </recommendedName>
</protein>
<evidence type="ECO:0000256" key="5">
    <source>
        <dbReference type="ARBA" id="ARBA00022801"/>
    </source>
</evidence>
<dbReference type="GO" id="GO:0016787">
    <property type="term" value="F:hydrolase activity"/>
    <property type="evidence" value="ECO:0007669"/>
    <property type="project" value="UniProtKB-KW"/>
</dbReference>
<evidence type="ECO:0000256" key="12">
    <source>
        <dbReference type="NCBIfam" id="TIGR00665"/>
    </source>
</evidence>
<accession>A0AA51X7Y5</accession>
<reference evidence="15 16" key="1">
    <citation type="submission" date="2023-08" db="EMBL/GenBank/DDBJ databases">
        <title>Pleionea litopenaei sp. nov., isolated from stomach of juvenile Litopenaeus vannamei.</title>
        <authorList>
            <person name="Rho A.M."/>
            <person name="Hwang C.Y."/>
        </authorList>
    </citation>
    <scope>NUCLEOTIDE SEQUENCE [LARGE SCALE GENOMIC DNA]</scope>
    <source>
        <strain evidence="15 16">HL-JVS1</strain>
    </source>
</reference>
<dbReference type="InterPro" id="IPR036185">
    <property type="entry name" value="DNA_heli_DnaB-like_N_sf"/>
</dbReference>
<dbReference type="NCBIfam" id="NF004384">
    <property type="entry name" value="PRK05748.1"/>
    <property type="match status" value="1"/>
</dbReference>
<keyword evidence="6 13" id="KW-0347">Helicase</keyword>
<evidence type="ECO:0000256" key="11">
    <source>
        <dbReference type="ARBA" id="ARBA00048954"/>
    </source>
</evidence>
<comment type="catalytic activity">
    <reaction evidence="11 13">
        <text>ATP + H2O = ADP + phosphate + H(+)</text>
        <dbReference type="Rhea" id="RHEA:13065"/>
        <dbReference type="ChEBI" id="CHEBI:15377"/>
        <dbReference type="ChEBI" id="CHEBI:15378"/>
        <dbReference type="ChEBI" id="CHEBI:30616"/>
        <dbReference type="ChEBI" id="CHEBI:43474"/>
        <dbReference type="ChEBI" id="CHEBI:456216"/>
        <dbReference type="EC" id="5.6.2.3"/>
    </reaction>
</comment>
<dbReference type="Gene3D" id="3.40.50.300">
    <property type="entry name" value="P-loop containing nucleotide triphosphate hydrolases"/>
    <property type="match status" value="1"/>
</dbReference>
<feature type="domain" description="SF4 helicase" evidence="14">
    <location>
        <begin position="186"/>
        <end position="454"/>
    </location>
</feature>
<keyword evidence="7 13" id="KW-0067">ATP-binding</keyword>
<keyword evidence="5 13" id="KW-0378">Hydrolase</keyword>
<name>A0AA51X7Y5_9GAMM</name>
<keyword evidence="8 13" id="KW-0238">DNA-binding</keyword>
<dbReference type="CDD" id="cd00984">
    <property type="entry name" value="DnaB_C"/>
    <property type="match status" value="1"/>
</dbReference>
<sequence>MAEKDPTTAQLKIPPHSIEAEQSVLGGLMLDNDAWEKVGDKLVADDFYTKEHRAIFRATSYLAQNNQPMDVITLHEFLEREGEADNVGGLAYLGELAKNTPSAANIEAYAAIVRERAILRELISVSNSIADSAFFPKGRKSDELLDSAESKVFKIAEKRENKDAGLKIASTFLQETLDRIQSAVDSKGGITGLSTGFKDLDKKTNGLQKTDLLIVAGRPAMGKTTFAMNIAEHASIHSGKPVLVYSMEMPANQLLMRSFASIGGVDATRLRTGHLDDKDWDNLMVATNILKNNCKMFIDDSPGLSPSEVRSRARRVVREHGDIGLIVIDYLQLMQVPGLSDNRTLEISEISRSLKALAKELKVPVMALSQLNRSLEQRADRRPVMSDLRESGAIEQDADIIMFVYRDEVYNKDSEDNKGKAEVIIGKQRNGPIGTVHLAFQGHYNRFANLAYEYDEGF</sequence>
<dbReference type="GO" id="GO:0042802">
    <property type="term" value="F:identical protein binding"/>
    <property type="evidence" value="ECO:0007669"/>
    <property type="project" value="UniProtKB-ARBA"/>
</dbReference>